<dbReference type="EMBL" id="MPIN01000016">
    <property type="protein sequence ID" value="OJH34913.1"/>
    <property type="molecule type" value="Genomic_DNA"/>
</dbReference>
<proteinExistence type="predicted"/>
<dbReference type="RefSeq" id="WP_071903969.1">
    <property type="nucleotide sequence ID" value="NZ_MPIN01000016.1"/>
</dbReference>
<protein>
    <submittedName>
        <fullName evidence="1">Uncharacterized protein</fullName>
    </submittedName>
</protein>
<organism evidence="1 2">
    <name type="scientific">Cystobacter ferrugineus</name>
    <dbReference type="NCBI Taxonomy" id="83449"/>
    <lineage>
        <taxon>Bacteria</taxon>
        <taxon>Pseudomonadati</taxon>
        <taxon>Myxococcota</taxon>
        <taxon>Myxococcia</taxon>
        <taxon>Myxococcales</taxon>
        <taxon>Cystobacterineae</taxon>
        <taxon>Archangiaceae</taxon>
        <taxon>Cystobacter</taxon>
    </lineage>
</organism>
<dbReference type="AlphaFoldDB" id="A0A1L9AYD0"/>
<dbReference type="Gene3D" id="1.25.10.10">
    <property type="entry name" value="Leucine-rich Repeat Variant"/>
    <property type="match status" value="1"/>
</dbReference>
<comment type="caution">
    <text evidence="1">The sequence shown here is derived from an EMBL/GenBank/DDBJ whole genome shotgun (WGS) entry which is preliminary data.</text>
</comment>
<sequence length="1113" mass="123302">MRVPTRTALLEELDSLGHRARLERVATLGRQARGAPALLALMAELVAGDAHEATLAVVMAQASRDEPTVLRALTHPSRMVRGHAASFAAATLGDETLLQVLPELASVTRRRVLKGLGLARRTELAARLLPRVRAHHGDAEAALLLTALDAEEVRRLLPELAHALHAWATLVHRHPDVVLDFLRARITEAPVGARPGLISTWRLPLAELLHLRSDAVLALVRDHGTPGSVPALVKQELSLLSRKHPEQVFQLLTQPTARGELLHLVAYPGNTRALVNQLSSEQHQGLARVLAAHPHYLALFLKKVAPSKRAALYTHAFAGAPPTALDESLFSLLPHALRDSEAVRLLDRPEAREERSLRLSLLAFRTIEHSREPLKEAAFAHKAEGRARALQLLVRSTGLSRRGLTETLTHLACLKNEQDPVRGPVLQELSRVPASLFTSEHVPHLEALVTDVFQARDTSDSTWSALKALIFGLLRAHVTEPHSPVFRFALKGVERIHMQWGIGVIPNLHGLPRGAEHVIVAGLLPWLRAIEDEGDRHMHTLMVCDMLGLELTGNVDMLQPLLQTITRSDFWSHSDQAIKYWLVPRRSRDAHVRELLAREPSAITLYWVYQHLSRYRPEMLEPYLEGRPIEGIFGTGKSGWTPILWHTHSWSPRQQERYRDLLLRIANGEVHGERNWTPTRLLRQLVLLPVTTEKHLRPLLGSSDAATVEATLDALGRLDQPESALPLLLEHLEGDRAWVAMQAVSLVMDRVSPRTRAATLASLLTRDGLKVTVRKEVVRLLGSARDGPSLALLHQQWDSPRLHRDVRIAVGYAARKLLETSDSAWEMVETLARSPDEYVAGSVLDQRPELLPARLRPRYAGIVLQLARHPDVDVRRNALQALTAWAPGFEEQVAQLTAAYLQDLSVRAGWRDAVKVLVSVTRDGTGFEQVEACAAALASAPAPEEQDEEPMRDLPARLRLNALIRALLDQPRPVLLRLRPHLARLARVLASDLSLWPLAARLRVHPLGWDDAAAVADVVLGLMAETREDPLFAQMLASTVSASVESAGDECPPELLLDVASRLLAEAPLVALALVHVAGRRLHWRADAVRLLRALQQHPRPSVRAHAHSSLAE</sequence>
<dbReference type="InterPro" id="IPR016024">
    <property type="entry name" value="ARM-type_fold"/>
</dbReference>
<name>A0A1L9AYD0_9BACT</name>
<dbReference type="Proteomes" id="UP000182229">
    <property type="component" value="Unassembled WGS sequence"/>
</dbReference>
<keyword evidence="2" id="KW-1185">Reference proteome</keyword>
<dbReference type="InterPro" id="IPR011989">
    <property type="entry name" value="ARM-like"/>
</dbReference>
<dbReference type="OrthoDB" id="2077833at2"/>
<reference evidence="2" key="1">
    <citation type="submission" date="2016-11" db="EMBL/GenBank/DDBJ databases">
        <authorList>
            <person name="Shukria A."/>
            <person name="Stevens D.C."/>
        </authorList>
    </citation>
    <scope>NUCLEOTIDE SEQUENCE [LARGE SCALE GENOMIC DNA]</scope>
    <source>
        <strain evidence="2">Cbfe23</strain>
    </source>
</reference>
<gene>
    <name evidence="1" type="ORF">BON30_40725</name>
</gene>
<evidence type="ECO:0000313" key="1">
    <source>
        <dbReference type="EMBL" id="OJH34913.1"/>
    </source>
</evidence>
<dbReference type="SUPFAM" id="SSF48371">
    <property type="entry name" value="ARM repeat"/>
    <property type="match status" value="2"/>
</dbReference>
<dbReference type="STRING" id="83449.BON30_40725"/>
<evidence type="ECO:0000313" key="2">
    <source>
        <dbReference type="Proteomes" id="UP000182229"/>
    </source>
</evidence>
<accession>A0A1L9AYD0</accession>
<reference evidence="1 2" key="2">
    <citation type="submission" date="2016-12" db="EMBL/GenBank/DDBJ databases">
        <title>Draft Genome Sequence of Cystobacter ferrugineus Strain Cbfe23.</title>
        <authorList>
            <person name="Akbar S."/>
            <person name="Dowd S.E."/>
            <person name="Stevens D.C."/>
        </authorList>
    </citation>
    <scope>NUCLEOTIDE SEQUENCE [LARGE SCALE GENOMIC DNA]</scope>
    <source>
        <strain evidence="1 2">Cbfe23</strain>
    </source>
</reference>